<dbReference type="InterPro" id="IPR004358">
    <property type="entry name" value="Sig_transdc_His_kin-like_C"/>
</dbReference>
<dbReference type="SUPFAM" id="SSF47384">
    <property type="entry name" value="Homodimeric domain of signal transducing histidine kinase"/>
    <property type="match status" value="1"/>
</dbReference>
<comment type="caution">
    <text evidence="12">The sequence shown here is derived from an EMBL/GenBank/DDBJ whole genome shotgun (WGS) entry which is preliminary data.</text>
</comment>
<protein>
    <recommendedName>
        <fullName evidence="3">histidine kinase</fullName>
        <ecNumber evidence="3">2.7.13.3</ecNumber>
    </recommendedName>
</protein>
<dbReference type="AlphaFoldDB" id="A0A2P8F8Q8"/>
<evidence type="ECO:0000256" key="4">
    <source>
        <dbReference type="ARBA" id="ARBA00022553"/>
    </source>
</evidence>
<name>A0A2P8F8Q8_9RHOB</name>
<feature type="transmembrane region" description="Helical" evidence="10">
    <location>
        <begin position="160"/>
        <end position="183"/>
    </location>
</feature>
<dbReference type="SUPFAM" id="SSF55874">
    <property type="entry name" value="ATPase domain of HSP90 chaperone/DNA topoisomerase II/histidine kinase"/>
    <property type="match status" value="1"/>
</dbReference>
<dbReference type="InterPro" id="IPR003661">
    <property type="entry name" value="HisK_dim/P_dom"/>
</dbReference>
<dbReference type="Proteomes" id="UP000240418">
    <property type="component" value="Unassembled WGS sequence"/>
</dbReference>
<dbReference type="PROSITE" id="PS50109">
    <property type="entry name" value="HIS_KIN"/>
    <property type="match status" value="1"/>
</dbReference>
<keyword evidence="9 10" id="KW-0472">Membrane</keyword>
<keyword evidence="5" id="KW-0808">Transferase</keyword>
<dbReference type="InterPro" id="IPR013727">
    <property type="entry name" value="2CSK_N"/>
</dbReference>
<evidence type="ECO:0000256" key="7">
    <source>
        <dbReference type="ARBA" id="ARBA00022777"/>
    </source>
</evidence>
<feature type="domain" description="Histidine kinase" evidence="11">
    <location>
        <begin position="243"/>
        <end position="454"/>
    </location>
</feature>
<comment type="catalytic activity">
    <reaction evidence="1">
        <text>ATP + protein L-histidine = ADP + protein N-phospho-L-histidine.</text>
        <dbReference type="EC" id="2.7.13.3"/>
    </reaction>
</comment>
<dbReference type="Gene3D" id="3.30.565.10">
    <property type="entry name" value="Histidine kinase-like ATPase, C-terminal domain"/>
    <property type="match status" value="1"/>
</dbReference>
<evidence type="ECO:0000256" key="2">
    <source>
        <dbReference type="ARBA" id="ARBA00004370"/>
    </source>
</evidence>
<dbReference type="GO" id="GO:0005886">
    <property type="term" value="C:plasma membrane"/>
    <property type="evidence" value="ECO:0007669"/>
    <property type="project" value="TreeGrafter"/>
</dbReference>
<dbReference type="EMBL" id="PYGJ01000012">
    <property type="protein sequence ID" value="PSL18104.1"/>
    <property type="molecule type" value="Genomic_DNA"/>
</dbReference>
<evidence type="ECO:0000313" key="13">
    <source>
        <dbReference type="Proteomes" id="UP000240418"/>
    </source>
</evidence>
<accession>A0A2P8F8Q8</accession>
<evidence type="ECO:0000256" key="9">
    <source>
        <dbReference type="ARBA" id="ARBA00023136"/>
    </source>
</evidence>
<dbReference type="GO" id="GO:0000155">
    <property type="term" value="F:phosphorelay sensor kinase activity"/>
    <property type="evidence" value="ECO:0007669"/>
    <property type="project" value="InterPro"/>
</dbReference>
<dbReference type="InterPro" id="IPR050428">
    <property type="entry name" value="TCS_sensor_his_kinase"/>
</dbReference>
<dbReference type="OrthoDB" id="913606at2"/>
<evidence type="ECO:0000313" key="12">
    <source>
        <dbReference type="EMBL" id="PSL18104.1"/>
    </source>
</evidence>
<evidence type="ECO:0000256" key="8">
    <source>
        <dbReference type="ARBA" id="ARBA00022989"/>
    </source>
</evidence>
<dbReference type="Pfam" id="PF00512">
    <property type="entry name" value="HisKA"/>
    <property type="match status" value="1"/>
</dbReference>
<dbReference type="PRINTS" id="PR00344">
    <property type="entry name" value="BCTRLSENSOR"/>
</dbReference>
<dbReference type="Gene3D" id="1.10.287.130">
    <property type="match status" value="1"/>
</dbReference>
<dbReference type="SMART" id="SM00387">
    <property type="entry name" value="HATPase_c"/>
    <property type="match status" value="1"/>
</dbReference>
<dbReference type="PANTHER" id="PTHR45436:SF1">
    <property type="entry name" value="SENSOR PROTEIN QSEC"/>
    <property type="match status" value="1"/>
</dbReference>
<keyword evidence="13" id="KW-1185">Reference proteome</keyword>
<proteinExistence type="predicted"/>
<keyword evidence="6 10" id="KW-0812">Transmembrane</keyword>
<dbReference type="PANTHER" id="PTHR45436">
    <property type="entry name" value="SENSOR HISTIDINE KINASE YKOH"/>
    <property type="match status" value="1"/>
</dbReference>
<dbReference type="CDD" id="cd00075">
    <property type="entry name" value="HATPase"/>
    <property type="match status" value="1"/>
</dbReference>
<dbReference type="InterPro" id="IPR036097">
    <property type="entry name" value="HisK_dim/P_sf"/>
</dbReference>
<comment type="subcellular location">
    <subcellularLocation>
        <location evidence="2">Membrane</location>
    </subcellularLocation>
</comment>
<reference evidence="12 13" key="1">
    <citation type="submission" date="2018-03" db="EMBL/GenBank/DDBJ databases">
        <title>Genomic Encyclopedia of Archaeal and Bacterial Type Strains, Phase II (KMG-II): from individual species to whole genera.</title>
        <authorList>
            <person name="Goeker M."/>
        </authorList>
    </citation>
    <scope>NUCLEOTIDE SEQUENCE [LARGE SCALE GENOMIC DNA]</scope>
    <source>
        <strain evidence="12 13">DSM 100673</strain>
    </source>
</reference>
<dbReference type="InterPro" id="IPR036890">
    <property type="entry name" value="HATPase_C_sf"/>
</dbReference>
<evidence type="ECO:0000256" key="10">
    <source>
        <dbReference type="SAM" id="Phobius"/>
    </source>
</evidence>
<dbReference type="Pfam" id="PF02518">
    <property type="entry name" value="HATPase_c"/>
    <property type="match status" value="1"/>
</dbReference>
<evidence type="ECO:0000256" key="6">
    <source>
        <dbReference type="ARBA" id="ARBA00022692"/>
    </source>
</evidence>
<dbReference type="RefSeq" id="WP_106609439.1">
    <property type="nucleotide sequence ID" value="NZ_PYGJ01000012.1"/>
</dbReference>
<dbReference type="CDD" id="cd00082">
    <property type="entry name" value="HisKA"/>
    <property type="match status" value="1"/>
</dbReference>
<dbReference type="Pfam" id="PF08521">
    <property type="entry name" value="2CSK_N"/>
    <property type="match status" value="1"/>
</dbReference>
<evidence type="ECO:0000259" key="11">
    <source>
        <dbReference type="PROSITE" id="PS50109"/>
    </source>
</evidence>
<evidence type="ECO:0000256" key="3">
    <source>
        <dbReference type="ARBA" id="ARBA00012438"/>
    </source>
</evidence>
<evidence type="ECO:0000256" key="1">
    <source>
        <dbReference type="ARBA" id="ARBA00000085"/>
    </source>
</evidence>
<dbReference type="InterPro" id="IPR005467">
    <property type="entry name" value="His_kinase_dom"/>
</dbReference>
<dbReference type="EC" id="2.7.13.3" evidence="3"/>
<keyword evidence="4" id="KW-0597">Phosphoprotein</keyword>
<evidence type="ECO:0000256" key="5">
    <source>
        <dbReference type="ARBA" id="ARBA00022679"/>
    </source>
</evidence>
<organism evidence="12 13">
    <name type="scientific">Shimia abyssi</name>
    <dbReference type="NCBI Taxonomy" id="1662395"/>
    <lineage>
        <taxon>Bacteria</taxon>
        <taxon>Pseudomonadati</taxon>
        <taxon>Pseudomonadota</taxon>
        <taxon>Alphaproteobacteria</taxon>
        <taxon>Rhodobacterales</taxon>
        <taxon>Roseobacteraceae</taxon>
    </lineage>
</organism>
<sequence length="466" mass="51066">MTRVFSLRQRLFILILVPLMLMGLVLGYWRVAVAQDTAEEFFDRSLLSTALAISRDVAISGGDALLPSTSDLIKDAAGGEVFYHATGPGGIYVTGYAYPPTGAESEIDPDTPHYFMAEYRDEGVRVLKIVERVTSDGVSGNATVTVWQRLSERNRFATQLAFRAVGLIGGLLLTLALVVWFGVARGLRPLLDLQQAIEVRSPDDLGQIRRPIPIEAQGIVETLNRLFARVQDSMTAQQVFISNAAHQLRNPAASVQSMAESLRDAQNSEDQQQRIEDLVVAARASTRVTEQLLSMDRLRQPMPGNRRSRFDLSELLRTICADMGPEVLSRNIEFELIATRHPIEMTGDRVFIAEAIKNMIDNATKHGGPKLSSIVVCLRQDGNKALITVYDDGKNLSPSESETALGRFSQVEPSQGSGLGLSIVSAVAERHGGNLVIDQVEIGASLTLSLMLQAEGESEPHWTPFR</sequence>
<keyword evidence="7 12" id="KW-0418">Kinase</keyword>
<dbReference type="InterPro" id="IPR003594">
    <property type="entry name" value="HATPase_dom"/>
</dbReference>
<keyword evidence="8 10" id="KW-1133">Transmembrane helix</keyword>
<gene>
    <name evidence="12" type="ORF">CLV88_11228</name>
</gene>
<dbReference type="SMART" id="SM00388">
    <property type="entry name" value="HisKA"/>
    <property type="match status" value="1"/>
</dbReference>